<dbReference type="AlphaFoldDB" id="A0A1G8LY17"/>
<dbReference type="PANTHER" id="PTHR16821">
    <property type="entry name" value="FRATAXIN"/>
    <property type="match status" value="1"/>
</dbReference>
<dbReference type="RefSeq" id="WP_091939970.1">
    <property type="nucleotide sequence ID" value="NZ_FNCY01000023.1"/>
</dbReference>
<keyword evidence="2 4" id="KW-0479">Metal-binding</keyword>
<gene>
    <name evidence="4" type="primary">cyaY</name>
    <name evidence="5" type="ORF">SAMN05660652_03725</name>
</gene>
<dbReference type="STRING" id="83767.SAMN05660652_03725"/>
<evidence type="ECO:0000313" key="5">
    <source>
        <dbReference type="EMBL" id="SDI60589.1"/>
    </source>
</evidence>
<dbReference type="GO" id="GO:0008199">
    <property type="term" value="F:ferric iron binding"/>
    <property type="evidence" value="ECO:0007669"/>
    <property type="project" value="InterPro"/>
</dbReference>
<protein>
    <recommendedName>
        <fullName evidence="4">Iron-sulfur cluster assembly protein CyaY</fullName>
    </recommendedName>
</protein>
<comment type="function">
    <text evidence="4">Involved in iron-sulfur (Fe-S) cluster assembly. May act as a regulator of Fe-S biogenesis.</text>
</comment>
<dbReference type="GO" id="GO:0016226">
    <property type="term" value="P:iron-sulfur cluster assembly"/>
    <property type="evidence" value="ECO:0007669"/>
    <property type="project" value="UniProtKB-UniRule"/>
</dbReference>
<keyword evidence="6" id="KW-1185">Reference proteome</keyword>
<sequence length="105" mass="11387">MNDSEFNVLADQMLDRIEAALDRCDADIDCARSGDGVLEIEFDDGGKIVVNRHGAAQEIWVAARSGGFHFRWDGAVWRDTRDASELTAALARLVSAQSGAAVSFD</sequence>
<keyword evidence="3 4" id="KW-0408">Iron</keyword>
<dbReference type="NCBIfam" id="TIGR03421">
    <property type="entry name" value="FeS_CyaY"/>
    <property type="match status" value="1"/>
</dbReference>
<name>A0A1G8LY17_9RHOO</name>
<dbReference type="EMBL" id="FNCY01000023">
    <property type="protein sequence ID" value="SDI60589.1"/>
    <property type="molecule type" value="Genomic_DNA"/>
</dbReference>
<reference evidence="5 6" key="1">
    <citation type="submission" date="2016-10" db="EMBL/GenBank/DDBJ databases">
        <authorList>
            <person name="de Groot N.N."/>
        </authorList>
    </citation>
    <scope>NUCLEOTIDE SEQUENCE [LARGE SCALE GENOMIC DNA]</scope>
    <source>
        <strain evidence="5 6">DSM 5885</strain>
    </source>
</reference>
<dbReference type="Proteomes" id="UP000198607">
    <property type="component" value="Unassembled WGS sequence"/>
</dbReference>
<dbReference type="HAMAP" id="MF_00142">
    <property type="entry name" value="CyaY"/>
    <property type="match status" value="1"/>
</dbReference>
<dbReference type="PANTHER" id="PTHR16821:SF2">
    <property type="entry name" value="FRATAXIN, MITOCHONDRIAL"/>
    <property type="match status" value="1"/>
</dbReference>
<evidence type="ECO:0000256" key="1">
    <source>
        <dbReference type="ARBA" id="ARBA00008183"/>
    </source>
</evidence>
<dbReference type="SUPFAM" id="SSF55387">
    <property type="entry name" value="Frataxin/Nqo15-like"/>
    <property type="match status" value="1"/>
</dbReference>
<proteinExistence type="inferred from homology"/>
<dbReference type="OrthoDB" id="285675at2"/>
<evidence type="ECO:0000313" key="6">
    <source>
        <dbReference type="Proteomes" id="UP000198607"/>
    </source>
</evidence>
<evidence type="ECO:0000256" key="4">
    <source>
        <dbReference type="HAMAP-Rule" id="MF_00142"/>
    </source>
</evidence>
<dbReference type="InterPro" id="IPR002908">
    <property type="entry name" value="Frataxin/CyaY"/>
</dbReference>
<organism evidence="5 6">
    <name type="scientific">Propionivibrio dicarboxylicus</name>
    <dbReference type="NCBI Taxonomy" id="83767"/>
    <lineage>
        <taxon>Bacteria</taxon>
        <taxon>Pseudomonadati</taxon>
        <taxon>Pseudomonadota</taxon>
        <taxon>Betaproteobacteria</taxon>
        <taxon>Rhodocyclales</taxon>
        <taxon>Rhodocyclaceae</taxon>
        <taxon>Propionivibrio</taxon>
    </lineage>
</organism>
<evidence type="ECO:0000256" key="2">
    <source>
        <dbReference type="ARBA" id="ARBA00022723"/>
    </source>
</evidence>
<dbReference type="GO" id="GO:0008198">
    <property type="term" value="F:ferrous iron binding"/>
    <property type="evidence" value="ECO:0007669"/>
    <property type="project" value="TreeGrafter"/>
</dbReference>
<dbReference type="Pfam" id="PF01491">
    <property type="entry name" value="Frataxin_Cyay"/>
    <property type="match status" value="1"/>
</dbReference>
<dbReference type="SMART" id="SM01219">
    <property type="entry name" value="Frataxin_Cyay"/>
    <property type="match status" value="1"/>
</dbReference>
<dbReference type="PROSITE" id="PS50810">
    <property type="entry name" value="FRATAXIN_2"/>
    <property type="match status" value="1"/>
</dbReference>
<dbReference type="InterPro" id="IPR047584">
    <property type="entry name" value="CyaY"/>
</dbReference>
<comment type="similarity">
    <text evidence="1 4">Belongs to the frataxin family.</text>
</comment>
<dbReference type="InterPro" id="IPR020895">
    <property type="entry name" value="Frataxin_CS"/>
</dbReference>
<accession>A0A1G8LY17</accession>
<dbReference type="Gene3D" id="3.30.920.10">
    <property type="entry name" value="Frataxin/CyaY"/>
    <property type="match status" value="1"/>
</dbReference>
<dbReference type="PROSITE" id="PS01344">
    <property type="entry name" value="FRATAXIN_1"/>
    <property type="match status" value="1"/>
</dbReference>
<dbReference type="GO" id="GO:0005829">
    <property type="term" value="C:cytosol"/>
    <property type="evidence" value="ECO:0007669"/>
    <property type="project" value="TreeGrafter"/>
</dbReference>
<dbReference type="InterPro" id="IPR036524">
    <property type="entry name" value="Frataxin/CyaY_sf"/>
</dbReference>
<evidence type="ECO:0000256" key="3">
    <source>
        <dbReference type="ARBA" id="ARBA00023004"/>
    </source>
</evidence>